<dbReference type="EMBL" id="DUZY01000001">
    <property type="protein sequence ID" value="DAD21553.1"/>
    <property type="molecule type" value="Genomic_DNA"/>
</dbReference>
<comment type="similarity">
    <text evidence="2">Belongs to the auxin efflux carrier (TC 2.A.69.1) family.</text>
</comment>
<accession>A0A822XPE3</accession>
<comment type="caution">
    <text evidence="8">The sequence shown here is derived from an EMBL/GenBank/DDBJ whole genome shotgun (WGS) entry which is preliminary data.</text>
</comment>
<dbReference type="AlphaFoldDB" id="A0A822XPE3"/>
<keyword evidence="5" id="KW-1133">Transmembrane helix</keyword>
<dbReference type="InterPro" id="IPR004776">
    <property type="entry name" value="Mem_transp_PIN-like"/>
</dbReference>
<evidence type="ECO:0000256" key="5">
    <source>
        <dbReference type="ARBA" id="ARBA00022989"/>
    </source>
</evidence>
<evidence type="ECO:0000256" key="7">
    <source>
        <dbReference type="ARBA" id="ARBA00023294"/>
    </source>
</evidence>
<dbReference type="InterPro" id="IPR051107">
    <property type="entry name" value="Auxin_Efflux_Carrier"/>
</dbReference>
<keyword evidence="6" id="KW-0472">Membrane</keyword>
<dbReference type="GO" id="GO:0055085">
    <property type="term" value="P:transmembrane transport"/>
    <property type="evidence" value="ECO:0007669"/>
    <property type="project" value="InterPro"/>
</dbReference>
<evidence type="ECO:0000313" key="9">
    <source>
        <dbReference type="Proteomes" id="UP000607653"/>
    </source>
</evidence>
<evidence type="ECO:0000256" key="1">
    <source>
        <dbReference type="ARBA" id="ARBA00004141"/>
    </source>
</evidence>
<protein>
    <submittedName>
        <fullName evidence="8">Uncharacterized protein</fullName>
    </submittedName>
</protein>
<evidence type="ECO:0000256" key="3">
    <source>
        <dbReference type="ARBA" id="ARBA00022448"/>
    </source>
</evidence>
<keyword evidence="9" id="KW-1185">Reference proteome</keyword>
<reference evidence="8 9" key="1">
    <citation type="journal article" date="2020" name="Mol. Biol. Evol.">
        <title>Distinct Expression and Methylation Patterns for Genes with Different Fates following a Single Whole-Genome Duplication in Flowering Plants.</title>
        <authorList>
            <person name="Shi T."/>
            <person name="Rahmani R.S."/>
            <person name="Gugger P.F."/>
            <person name="Wang M."/>
            <person name="Li H."/>
            <person name="Zhang Y."/>
            <person name="Li Z."/>
            <person name="Wang Q."/>
            <person name="Van de Peer Y."/>
            <person name="Marchal K."/>
            <person name="Chen J."/>
        </authorList>
    </citation>
    <scope>NUCLEOTIDE SEQUENCE [LARGE SCALE GENOMIC DNA]</scope>
    <source>
        <tissue evidence="8">Leaf</tissue>
    </source>
</reference>
<evidence type="ECO:0000256" key="6">
    <source>
        <dbReference type="ARBA" id="ARBA00023136"/>
    </source>
</evidence>
<dbReference type="GO" id="GO:0009734">
    <property type="term" value="P:auxin-activated signaling pathway"/>
    <property type="evidence" value="ECO:0007669"/>
    <property type="project" value="UniProtKB-KW"/>
</dbReference>
<proteinExistence type="inferred from homology"/>
<sequence length="116" mass="13097">MCAMVPLYFAMLGAYGLVKWWKIFTPEECSSINRFVAVFVVPVGLLFRVGEMLQHSSSYPTVYVVRPRFNIIILHWNCASNLSGAEIYSVNTRTPPREFNHGNTDLAFCNADLAFG</sequence>
<evidence type="ECO:0000256" key="2">
    <source>
        <dbReference type="ARBA" id="ARBA00009177"/>
    </source>
</evidence>
<dbReference type="Pfam" id="PF03547">
    <property type="entry name" value="Mem_trans"/>
    <property type="match status" value="1"/>
</dbReference>
<gene>
    <name evidence="8" type="ORF">HUJ06_023016</name>
</gene>
<evidence type="ECO:0000256" key="4">
    <source>
        <dbReference type="ARBA" id="ARBA00022692"/>
    </source>
</evidence>
<organism evidence="8 9">
    <name type="scientific">Nelumbo nucifera</name>
    <name type="common">Sacred lotus</name>
    <dbReference type="NCBI Taxonomy" id="4432"/>
    <lineage>
        <taxon>Eukaryota</taxon>
        <taxon>Viridiplantae</taxon>
        <taxon>Streptophyta</taxon>
        <taxon>Embryophyta</taxon>
        <taxon>Tracheophyta</taxon>
        <taxon>Spermatophyta</taxon>
        <taxon>Magnoliopsida</taxon>
        <taxon>Proteales</taxon>
        <taxon>Nelumbonaceae</taxon>
        <taxon>Nelumbo</taxon>
    </lineage>
</organism>
<dbReference type="PANTHER" id="PTHR31752">
    <property type="entry name" value="AUXIN EFFLUX CARRIER COMPONENT 1B-RELATED"/>
    <property type="match status" value="1"/>
</dbReference>
<comment type="subcellular location">
    <subcellularLocation>
        <location evidence="1">Membrane</location>
        <topology evidence="1">Multi-pass membrane protein</topology>
    </subcellularLocation>
</comment>
<dbReference type="Proteomes" id="UP000607653">
    <property type="component" value="Unassembled WGS sequence"/>
</dbReference>
<dbReference type="GO" id="GO:0016020">
    <property type="term" value="C:membrane"/>
    <property type="evidence" value="ECO:0007669"/>
    <property type="project" value="UniProtKB-SubCell"/>
</dbReference>
<keyword evidence="4" id="KW-0812">Transmembrane</keyword>
<keyword evidence="7" id="KW-0927">Auxin signaling pathway</keyword>
<keyword evidence="3" id="KW-0813">Transport</keyword>
<evidence type="ECO:0000313" key="8">
    <source>
        <dbReference type="EMBL" id="DAD21553.1"/>
    </source>
</evidence>
<name>A0A822XPE3_NELNU</name>
<dbReference type="PANTHER" id="PTHR31752:SF56">
    <property type="entry name" value="AUXIN EFFLUX CARRIER COMPONENT 6"/>
    <property type="match status" value="1"/>
</dbReference>